<dbReference type="SUPFAM" id="SSF56826">
    <property type="entry name" value="Upper collar protein gp10 (connector protein)"/>
    <property type="match status" value="1"/>
</dbReference>
<dbReference type="Gene3D" id="1.10.246.30">
    <property type="match status" value="1"/>
</dbReference>
<evidence type="ECO:0000313" key="2">
    <source>
        <dbReference type="EMBL" id="DAF92821.1"/>
    </source>
</evidence>
<reference evidence="2" key="1">
    <citation type="journal article" date="2021" name="Proc. Natl. Acad. Sci. U.S.A.">
        <title>A Catalog of Tens of Thousands of Viruses from Human Metagenomes Reveals Hidden Associations with Chronic Diseases.</title>
        <authorList>
            <person name="Tisza M.J."/>
            <person name="Buck C.B."/>
        </authorList>
    </citation>
    <scope>NUCLEOTIDE SEQUENCE</scope>
    <source>
        <strain evidence="2">CtjVy23</strain>
    </source>
</reference>
<protein>
    <submittedName>
        <fullName evidence="2">Upper collar protein</fullName>
    </submittedName>
</protein>
<feature type="region of interest" description="Disordered" evidence="1">
    <location>
        <begin position="284"/>
        <end position="307"/>
    </location>
</feature>
<name>A0A8S5UEB2_9CAUD</name>
<dbReference type="InterPro" id="IPR008016">
    <property type="entry name" value="Gp10"/>
</dbReference>
<evidence type="ECO:0000256" key="1">
    <source>
        <dbReference type="SAM" id="MobiDB-lite"/>
    </source>
</evidence>
<sequence length="307" mass="34942">MFFENSYYSALFGNNNQKVKAAAKNNLAFLKYFDRLKNIAISVYEWQGLPDEIDARFLELTLFECGAALFFKSDDEIVKDFIVARTTLDGRWDIYNRPKERRAYATNGLEWIRNDKNSVIVYNNYLRSPSFADVFSAAEQLSEIDRAIEINAKAQKTPVVIVCDDKTRLSAKNLYQKYDGNEPCIIVDKKSLGGTEIKVLNTGAPYVCDKLYELKTNIWNETLTNLGVPNASYQKKERMLSDEVARLNGGTFASRYSRLLGRQDAAKAINKMFDLNISVVYREESGGKNENDPNAGKITFEEEKENG</sequence>
<dbReference type="Gene3D" id="2.40.500.10">
    <property type="entry name" value="Upper collar protein gp10 (connector protein)"/>
    <property type="match status" value="1"/>
</dbReference>
<dbReference type="Pfam" id="PF05352">
    <property type="entry name" value="Phage_connector"/>
    <property type="match status" value="1"/>
</dbReference>
<dbReference type="Gene3D" id="3.30.1350.20">
    <property type="entry name" value="Bacteriophage PHI-29 conector. Domain 3"/>
    <property type="match status" value="1"/>
</dbReference>
<proteinExistence type="predicted"/>
<organism evidence="2">
    <name type="scientific">Podoviridae sp. ctjVy23</name>
    <dbReference type="NCBI Taxonomy" id="2825271"/>
    <lineage>
        <taxon>Viruses</taxon>
        <taxon>Duplodnaviria</taxon>
        <taxon>Heunggongvirae</taxon>
        <taxon>Uroviricota</taxon>
        <taxon>Caudoviricetes</taxon>
    </lineage>
</organism>
<dbReference type="InterPro" id="IPR036199">
    <property type="entry name" value="Gp10_sf"/>
</dbReference>
<accession>A0A8S5UEB2</accession>
<dbReference type="EMBL" id="BK016074">
    <property type="protein sequence ID" value="DAF92821.1"/>
    <property type="molecule type" value="Genomic_DNA"/>
</dbReference>